<protein>
    <recommendedName>
        <fullName evidence="3">Minor capsid protein P11 C-terminal conserved region domain-containing protein</fullName>
    </recommendedName>
</protein>
<accession>A0A6C0C127</accession>
<evidence type="ECO:0000256" key="1">
    <source>
        <dbReference type="SAM" id="MobiDB-lite"/>
    </source>
</evidence>
<dbReference type="Pfam" id="PF23983">
    <property type="entry name" value="P11_C"/>
    <property type="match status" value="1"/>
</dbReference>
<feature type="domain" description="Minor capsid protein P11 C-terminal conserved region" evidence="3">
    <location>
        <begin position="108"/>
        <end position="190"/>
    </location>
</feature>
<sequence length="195" mass="20364">MKLQKMLKNLTGNHMVLVTVLVSVALIYFINNYSSSKGSVSEGNTGARADQLAGGPDLGGNAPANPGKGCNNGKYKASGAPNFRYASAKGLATNKHGLPSSCNKQASVDPSQLLPSGGNNAFSSMNPGCGGDVKNVSLLKAGHHIGIDTVGQSLRNPNLQIRSEPANPMVKVSPWMQSTITPDTMRKSLEAVCRQ</sequence>
<name>A0A6C0C127_9ZZZZ</name>
<keyword evidence="2" id="KW-0812">Transmembrane</keyword>
<proteinExistence type="predicted"/>
<dbReference type="EMBL" id="MN739293">
    <property type="protein sequence ID" value="QHS97348.1"/>
    <property type="molecule type" value="Genomic_DNA"/>
</dbReference>
<evidence type="ECO:0000256" key="2">
    <source>
        <dbReference type="SAM" id="Phobius"/>
    </source>
</evidence>
<dbReference type="InterPro" id="IPR055730">
    <property type="entry name" value="P11_C"/>
</dbReference>
<feature type="region of interest" description="Disordered" evidence="1">
    <location>
        <begin position="37"/>
        <end position="67"/>
    </location>
</feature>
<evidence type="ECO:0000259" key="3">
    <source>
        <dbReference type="Pfam" id="PF23983"/>
    </source>
</evidence>
<feature type="transmembrane region" description="Helical" evidence="2">
    <location>
        <begin position="12"/>
        <end position="30"/>
    </location>
</feature>
<dbReference type="AlphaFoldDB" id="A0A6C0C127"/>
<keyword evidence="2" id="KW-0472">Membrane</keyword>
<organism evidence="4">
    <name type="scientific">viral metagenome</name>
    <dbReference type="NCBI Taxonomy" id="1070528"/>
    <lineage>
        <taxon>unclassified sequences</taxon>
        <taxon>metagenomes</taxon>
        <taxon>organismal metagenomes</taxon>
    </lineage>
</organism>
<keyword evidence="2" id="KW-1133">Transmembrane helix</keyword>
<reference evidence="4" key="1">
    <citation type="journal article" date="2020" name="Nature">
        <title>Giant virus diversity and host interactions through global metagenomics.</title>
        <authorList>
            <person name="Schulz F."/>
            <person name="Roux S."/>
            <person name="Paez-Espino D."/>
            <person name="Jungbluth S."/>
            <person name="Walsh D.A."/>
            <person name="Denef V.J."/>
            <person name="McMahon K.D."/>
            <person name="Konstantinidis K.T."/>
            <person name="Eloe-Fadrosh E.A."/>
            <person name="Kyrpides N.C."/>
            <person name="Woyke T."/>
        </authorList>
    </citation>
    <scope>NUCLEOTIDE SEQUENCE</scope>
    <source>
        <strain evidence="4">GVMAG-M-3300020169-51</strain>
    </source>
</reference>
<evidence type="ECO:0000313" key="4">
    <source>
        <dbReference type="EMBL" id="QHS97348.1"/>
    </source>
</evidence>